<gene>
    <name evidence="2" type="ORF">JAAARDRAFT_191531</name>
</gene>
<evidence type="ECO:0000313" key="3">
    <source>
        <dbReference type="Proteomes" id="UP000027265"/>
    </source>
</evidence>
<evidence type="ECO:0000259" key="1">
    <source>
        <dbReference type="PROSITE" id="PS50181"/>
    </source>
</evidence>
<protein>
    <recommendedName>
        <fullName evidence="1">F-box domain-containing protein</fullName>
    </recommendedName>
</protein>
<name>A0A067QBZ3_9AGAM</name>
<reference evidence="3" key="1">
    <citation type="journal article" date="2014" name="Proc. Natl. Acad. Sci. U.S.A.">
        <title>Extensive sampling of basidiomycete genomes demonstrates inadequacy of the white-rot/brown-rot paradigm for wood decay fungi.</title>
        <authorList>
            <person name="Riley R."/>
            <person name="Salamov A.A."/>
            <person name="Brown D.W."/>
            <person name="Nagy L.G."/>
            <person name="Floudas D."/>
            <person name="Held B.W."/>
            <person name="Levasseur A."/>
            <person name="Lombard V."/>
            <person name="Morin E."/>
            <person name="Otillar R."/>
            <person name="Lindquist E.A."/>
            <person name="Sun H."/>
            <person name="LaButti K.M."/>
            <person name="Schmutz J."/>
            <person name="Jabbour D."/>
            <person name="Luo H."/>
            <person name="Baker S.E."/>
            <person name="Pisabarro A.G."/>
            <person name="Walton J.D."/>
            <person name="Blanchette R.A."/>
            <person name="Henrissat B."/>
            <person name="Martin F."/>
            <person name="Cullen D."/>
            <person name="Hibbett D.S."/>
            <person name="Grigoriev I.V."/>
        </authorList>
    </citation>
    <scope>NUCLEOTIDE SEQUENCE [LARGE SCALE GENOMIC DNA]</scope>
    <source>
        <strain evidence="3">MUCL 33604</strain>
    </source>
</reference>
<dbReference type="PROSITE" id="PS50181">
    <property type="entry name" value="FBOX"/>
    <property type="match status" value="1"/>
</dbReference>
<dbReference type="SUPFAM" id="SSF81383">
    <property type="entry name" value="F-box domain"/>
    <property type="match status" value="1"/>
</dbReference>
<organism evidence="2 3">
    <name type="scientific">Jaapia argillacea MUCL 33604</name>
    <dbReference type="NCBI Taxonomy" id="933084"/>
    <lineage>
        <taxon>Eukaryota</taxon>
        <taxon>Fungi</taxon>
        <taxon>Dikarya</taxon>
        <taxon>Basidiomycota</taxon>
        <taxon>Agaricomycotina</taxon>
        <taxon>Agaricomycetes</taxon>
        <taxon>Agaricomycetidae</taxon>
        <taxon>Jaapiales</taxon>
        <taxon>Jaapiaceae</taxon>
        <taxon>Jaapia</taxon>
    </lineage>
</organism>
<evidence type="ECO:0000313" key="2">
    <source>
        <dbReference type="EMBL" id="KDQ60121.1"/>
    </source>
</evidence>
<dbReference type="InterPro" id="IPR001810">
    <property type="entry name" value="F-box_dom"/>
</dbReference>
<sequence>MSTSLTTKVLLGSRSTEGTIKGLQALPIELHTPILLSLPFPDLLSSYRVCSLWRSLIPTIIDPHRRHLLNLAFLPHKLDPYPHPITLRVRTDYVHYIETKHGIEIPHEYQLVLTEWPFSHPPLNMTWPDALRFFADPDKGCSCDRRPYRFIHCSCREREVGTQWIEVSNRLLAKIYGGEEFDLFKDPVDDMWNLFNEFPSALILSVDERDRIINLFKSYRHSPSAIWDHGKRYSQLGLPVLDLSARFVDDTTPSGVTYHFDRTRMILGGEARGQIHACSEYGGYDGFVAESFFQWDEGEMEDGVREILRGGDPSWQSSRRFELPG</sequence>
<dbReference type="Proteomes" id="UP000027265">
    <property type="component" value="Unassembled WGS sequence"/>
</dbReference>
<keyword evidence="3" id="KW-1185">Reference proteome</keyword>
<dbReference type="EMBL" id="KL197714">
    <property type="protein sequence ID" value="KDQ60121.1"/>
    <property type="molecule type" value="Genomic_DNA"/>
</dbReference>
<feature type="domain" description="F-box" evidence="1">
    <location>
        <begin position="20"/>
        <end position="68"/>
    </location>
</feature>
<dbReference type="OrthoDB" id="3250060at2759"/>
<proteinExistence type="predicted"/>
<accession>A0A067QBZ3</accession>
<dbReference type="AlphaFoldDB" id="A0A067QBZ3"/>
<dbReference type="HOGENOM" id="CLU_855467_0_0_1"/>
<dbReference type="InterPro" id="IPR036047">
    <property type="entry name" value="F-box-like_dom_sf"/>
</dbReference>
<dbReference type="InParanoid" id="A0A067QBZ3"/>